<organism evidence="1 2">
    <name type="scientific">Pedobacter africanus</name>
    <dbReference type="NCBI Taxonomy" id="151894"/>
    <lineage>
        <taxon>Bacteria</taxon>
        <taxon>Pseudomonadati</taxon>
        <taxon>Bacteroidota</taxon>
        <taxon>Sphingobacteriia</taxon>
        <taxon>Sphingobacteriales</taxon>
        <taxon>Sphingobacteriaceae</taxon>
        <taxon>Pedobacter</taxon>
    </lineage>
</organism>
<gene>
    <name evidence="1" type="ORF">J2X78_000510</name>
</gene>
<proteinExistence type="predicted"/>
<keyword evidence="2" id="KW-1185">Reference proteome</keyword>
<reference evidence="1" key="1">
    <citation type="submission" date="2023-07" db="EMBL/GenBank/DDBJ databases">
        <title>Sorghum-associated microbial communities from plants grown in Nebraska, USA.</title>
        <authorList>
            <person name="Schachtman D."/>
        </authorList>
    </citation>
    <scope>NUCLEOTIDE SEQUENCE</scope>
    <source>
        <strain evidence="1">2697</strain>
    </source>
</reference>
<evidence type="ECO:0000313" key="1">
    <source>
        <dbReference type="EMBL" id="MDR6781958.1"/>
    </source>
</evidence>
<dbReference type="EMBL" id="JAVDTF010000001">
    <property type="protein sequence ID" value="MDR6781958.1"/>
    <property type="molecule type" value="Genomic_DNA"/>
</dbReference>
<protein>
    <submittedName>
        <fullName evidence="1">Membrane protein YfcA</fullName>
    </submittedName>
</protein>
<sequence>MEFIYIYVFVVSFIATLVRSTFGFGESLVAVPLFILFIPLNIAVPLSVLISILVALVVVVQDHRQIHFNSAKWLIFFAVLGIPIGLVILIYCSEFWVKIALGLLIIIYALYSIFKKNTLHLKTDNKLWLFICGFLSGVFGGAYGVNGPPLVVYGNMRNWSAKHFRATLQAYFLPASFIGAVGYLANGLITAQVVKYFVISLPAVIPAIFFGRYLNHTIKEDFFRYVYFALIAIGIFLIVNSFMKGTSFIHK</sequence>
<accession>A0ACC6KS35</accession>
<evidence type="ECO:0000313" key="2">
    <source>
        <dbReference type="Proteomes" id="UP001246858"/>
    </source>
</evidence>
<dbReference type="Proteomes" id="UP001246858">
    <property type="component" value="Unassembled WGS sequence"/>
</dbReference>
<comment type="caution">
    <text evidence="1">The sequence shown here is derived from an EMBL/GenBank/DDBJ whole genome shotgun (WGS) entry which is preliminary data.</text>
</comment>
<name>A0ACC6KS35_9SPHI</name>